<evidence type="ECO:0000259" key="1">
    <source>
        <dbReference type="Pfam" id="PF09423"/>
    </source>
</evidence>
<dbReference type="Gene3D" id="3.60.21.70">
    <property type="entry name" value="PhoD-like phosphatase"/>
    <property type="match status" value="1"/>
</dbReference>
<evidence type="ECO:0000259" key="2">
    <source>
        <dbReference type="Pfam" id="PF25077"/>
    </source>
</evidence>
<sequence>MAELVLGPMVRRVEGSTAAVWVETSRAATVSVRLDDGATSSAPTFAVHGHHYALVEVTGLPHGGRVPYEVLLDDDVCWPAPDTPFPASTLAARQADAPVRLAFGSCRTSVPHDDVHHLTHGVDALRTYALALADGEAGPLGQAPDLLLLLGDQVYADATSAEMREFIEARRDITEEPGDELADFAEYAHLYGLAWGEPALRWLLSWLPTLMIFDDHDVRDDWNTSLTWRRQMEATSWWHERIVAGLGSYWVYQHLGNLSPAERAADPLWAELQRRREAEPGTEVDLTDAVDAFAERADREPESYRWSYTHPLGASRLVVVDSRAARELEPARRSMLDDAETAWLDEQLTGDIAHLLVATSLPFLLPMGLHRVEALDEAVAEGRLGRRLATAGEWLRQELDLEHWGAFSRSFAQVARMVTEVADGRRGAPPASVLFLSGDVHFSYVTEVDRESGSRMLQLVCSPIRNPLPRALRAFAALGSHGARPLGALLSRLARLPEPPWRWHGIAGPWFDNNLAVLEIDGERLRTAWLGGRVAGSPEGRPDLAVVADLELDVPPAGGAHRRPLARVHPDGRRGLLARLRRRTGRRR</sequence>
<dbReference type="InterPro" id="IPR038607">
    <property type="entry name" value="PhoD-like_sf"/>
</dbReference>
<evidence type="ECO:0000313" key="3">
    <source>
        <dbReference type="EMBL" id="SSA46139.1"/>
    </source>
</evidence>
<dbReference type="Pfam" id="PF09423">
    <property type="entry name" value="PhoD"/>
    <property type="match status" value="1"/>
</dbReference>
<gene>
    <name evidence="3" type="ORF">SAMN05216184_11567</name>
</gene>
<accession>A0A2Y9AV84</accession>
<dbReference type="Proteomes" id="UP000250222">
    <property type="component" value="Unassembled WGS sequence"/>
</dbReference>
<dbReference type="PANTHER" id="PTHR37031">
    <property type="entry name" value="METALLOPHOSPHATASE BINDING DOMAIN PROTEIN"/>
    <property type="match status" value="1"/>
</dbReference>
<dbReference type="Pfam" id="PF25077">
    <property type="entry name" value="DUF7800"/>
    <property type="match status" value="1"/>
</dbReference>
<dbReference type="SUPFAM" id="SSF56300">
    <property type="entry name" value="Metallo-dependent phosphatases"/>
    <property type="match status" value="1"/>
</dbReference>
<dbReference type="EMBL" id="UETB01000015">
    <property type="protein sequence ID" value="SSA46139.1"/>
    <property type="molecule type" value="Genomic_DNA"/>
</dbReference>
<organism evidence="3 4">
    <name type="scientific">Georgenia satyanarayanai</name>
    <dbReference type="NCBI Taxonomy" id="860221"/>
    <lineage>
        <taxon>Bacteria</taxon>
        <taxon>Bacillati</taxon>
        <taxon>Actinomycetota</taxon>
        <taxon>Actinomycetes</taxon>
        <taxon>Micrococcales</taxon>
        <taxon>Bogoriellaceae</taxon>
        <taxon>Georgenia</taxon>
    </lineage>
</organism>
<protein>
    <submittedName>
        <fullName evidence="3">PhoD-like phosphatase</fullName>
    </submittedName>
</protein>
<proteinExistence type="predicted"/>
<reference evidence="3 4" key="1">
    <citation type="submission" date="2016-10" db="EMBL/GenBank/DDBJ databases">
        <authorList>
            <person name="Cai Z."/>
        </authorList>
    </citation>
    <scope>NUCLEOTIDE SEQUENCE [LARGE SCALE GENOMIC DNA]</scope>
    <source>
        <strain evidence="3 4">CGMCC 1.10826</strain>
    </source>
</reference>
<feature type="domain" description="PhoD-like phosphatase metallophosphatase" evidence="1">
    <location>
        <begin position="142"/>
        <end position="466"/>
    </location>
</feature>
<evidence type="ECO:0000313" key="4">
    <source>
        <dbReference type="Proteomes" id="UP000250222"/>
    </source>
</evidence>
<keyword evidence="4" id="KW-1185">Reference proteome</keyword>
<dbReference type="PANTHER" id="PTHR37031:SF2">
    <property type="entry name" value="PHOD-LIKE PHOSPHATASE METALLOPHOSPHATASE DOMAIN-CONTAINING PROTEIN"/>
    <property type="match status" value="1"/>
</dbReference>
<name>A0A2Y9AV84_9MICO</name>
<dbReference type="RefSeq" id="WP_258369594.1">
    <property type="nucleotide sequence ID" value="NZ_QKLZ01000015.1"/>
</dbReference>
<dbReference type="CDD" id="cd07389">
    <property type="entry name" value="MPP_PhoD"/>
    <property type="match status" value="1"/>
</dbReference>
<dbReference type="AlphaFoldDB" id="A0A2Y9AV84"/>
<dbReference type="InterPro" id="IPR056702">
    <property type="entry name" value="DUF7800"/>
</dbReference>
<dbReference type="InterPro" id="IPR029052">
    <property type="entry name" value="Metallo-depent_PP-like"/>
</dbReference>
<dbReference type="InterPro" id="IPR018946">
    <property type="entry name" value="PhoD-like_MPP"/>
</dbReference>
<feature type="domain" description="DUF7800" evidence="2">
    <location>
        <begin position="1"/>
        <end position="89"/>
    </location>
</feature>